<organism evidence="7 8">
    <name type="scientific">Aliikangiella coralliicola</name>
    <dbReference type="NCBI Taxonomy" id="2592383"/>
    <lineage>
        <taxon>Bacteria</taxon>
        <taxon>Pseudomonadati</taxon>
        <taxon>Pseudomonadota</taxon>
        <taxon>Gammaproteobacteria</taxon>
        <taxon>Oceanospirillales</taxon>
        <taxon>Pleioneaceae</taxon>
        <taxon>Aliikangiella</taxon>
    </lineage>
</organism>
<evidence type="ECO:0000313" key="7">
    <source>
        <dbReference type="EMBL" id="TQV89168.1"/>
    </source>
</evidence>
<feature type="domain" description="YknX-like beta-barrel" evidence="6">
    <location>
        <begin position="249"/>
        <end position="326"/>
    </location>
</feature>
<accession>A0A545UI80</accession>
<comment type="subcellular location">
    <subcellularLocation>
        <location evidence="1">Cell envelope</location>
    </subcellularLocation>
</comment>
<feature type="coiled-coil region" evidence="3">
    <location>
        <begin position="90"/>
        <end position="128"/>
    </location>
</feature>
<comment type="caution">
    <text evidence="7">The sequence shown here is derived from an EMBL/GenBank/DDBJ whole genome shotgun (WGS) entry which is preliminary data.</text>
</comment>
<evidence type="ECO:0000256" key="1">
    <source>
        <dbReference type="ARBA" id="ARBA00004196"/>
    </source>
</evidence>
<evidence type="ECO:0000256" key="3">
    <source>
        <dbReference type="SAM" id="Coils"/>
    </source>
</evidence>
<feature type="region of interest" description="Disordered" evidence="4">
    <location>
        <begin position="328"/>
        <end position="353"/>
    </location>
</feature>
<feature type="signal peptide" evidence="5">
    <location>
        <begin position="1"/>
        <end position="28"/>
    </location>
</feature>
<feature type="coiled-coil region" evidence="3">
    <location>
        <begin position="155"/>
        <end position="182"/>
    </location>
</feature>
<keyword evidence="2 3" id="KW-0175">Coiled coil</keyword>
<gene>
    <name evidence="7" type="ORF">FLL46_03295</name>
</gene>
<evidence type="ECO:0000256" key="5">
    <source>
        <dbReference type="SAM" id="SignalP"/>
    </source>
</evidence>
<name>A0A545UI80_9GAMM</name>
<evidence type="ECO:0000256" key="2">
    <source>
        <dbReference type="ARBA" id="ARBA00023054"/>
    </source>
</evidence>
<dbReference type="Gene3D" id="2.40.30.170">
    <property type="match status" value="1"/>
</dbReference>
<sequence length="353" mass="39442">MEKSRRTNSMIKHLAIIIPLMFSTVVDAESDSADSVILTGKIKAGDVQNFTTPWSENWRLQIKWMKPEGQMVEQGDLVVLFDTASLDTQIEQQKVSLRQAQEKAKESRLRLEQEVIDAEHALVKAQLEFQLAKLSVNVPTKFRSDFEKDNIGFDFKKANKMLEQAKTKLKTAQAALVAEEKKQVLEIKRIGAILKKKESELAFMQLKALRKGTVLHAMHPWNGSKITEGQSVQTSWNVASIPGAGDESVRAWVNEVDWHKIGVGQIVTLTLDAFPNDHFKGKIRKVGQQAESKKEWGSATYYDVDIEITEPSKHSLVPGMSVRVEIPENGVGAENNSITENSSAEKNMTTEAG</sequence>
<protein>
    <submittedName>
        <fullName evidence="7">HlyD family efflux transporter periplasmic adaptor subunit</fullName>
    </submittedName>
</protein>
<evidence type="ECO:0000256" key="4">
    <source>
        <dbReference type="SAM" id="MobiDB-lite"/>
    </source>
</evidence>
<dbReference type="Proteomes" id="UP000315439">
    <property type="component" value="Unassembled WGS sequence"/>
</dbReference>
<dbReference type="GO" id="GO:0030313">
    <property type="term" value="C:cell envelope"/>
    <property type="evidence" value="ECO:0007669"/>
    <property type="project" value="UniProtKB-SubCell"/>
</dbReference>
<keyword evidence="5" id="KW-0732">Signal</keyword>
<evidence type="ECO:0000313" key="8">
    <source>
        <dbReference type="Proteomes" id="UP000315439"/>
    </source>
</evidence>
<dbReference type="PANTHER" id="PTHR32347:SF23">
    <property type="entry name" value="BLL5650 PROTEIN"/>
    <property type="match status" value="1"/>
</dbReference>
<proteinExistence type="predicted"/>
<evidence type="ECO:0000259" key="6">
    <source>
        <dbReference type="Pfam" id="PF25990"/>
    </source>
</evidence>
<dbReference type="Pfam" id="PF25990">
    <property type="entry name" value="Beta-barrel_YknX"/>
    <property type="match status" value="1"/>
</dbReference>
<dbReference type="PANTHER" id="PTHR32347">
    <property type="entry name" value="EFFLUX SYSTEM COMPONENT YKNX-RELATED"/>
    <property type="match status" value="1"/>
</dbReference>
<dbReference type="OrthoDB" id="9811754at2"/>
<dbReference type="AlphaFoldDB" id="A0A545UI80"/>
<dbReference type="EMBL" id="VIKS01000002">
    <property type="protein sequence ID" value="TQV89168.1"/>
    <property type="molecule type" value="Genomic_DNA"/>
</dbReference>
<reference evidence="7 8" key="1">
    <citation type="submission" date="2019-07" db="EMBL/GenBank/DDBJ databases">
        <title>Draft genome for Aliikangiella sp. M105.</title>
        <authorList>
            <person name="Wang G."/>
        </authorList>
    </citation>
    <scope>NUCLEOTIDE SEQUENCE [LARGE SCALE GENOMIC DNA]</scope>
    <source>
        <strain evidence="7 8">M105</strain>
    </source>
</reference>
<dbReference type="InterPro" id="IPR050465">
    <property type="entry name" value="UPF0194_transport"/>
</dbReference>
<feature type="compositionally biased region" description="Polar residues" evidence="4">
    <location>
        <begin position="334"/>
        <end position="353"/>
    </location>
</feature>
<dbReference type="InterPro" id="IPR058636">
    <property type="entry name" value="Beta-barrel_YknX"/>
</dbReference>
<keyword evidence="8" id="KW-1185">Reference proteome</keyword>
<feature type="chain" id="PRO_5022140811" evidence="5">
    <location>
        <begin position="29"/>
        <end position="353"/>
    </location>
</feature>